<keyword evidence="8" id="KW-1003">Cell membrane</keyword>
<sequence>MAAKNTLTALDVRIASMTGKHIASAAKEVYVDMDDSAVGILPGHQPEFYKFAAAAVLVITPENKEENCFVYDGFLEIEQDQVLIAAKDIFRPGEITAEEIEEEIKKLEKELKSLPEEEAVKKAKLESEIEKKRYLLRKVLGK</sequence>
<keyword evidence="6 8" id="KW-0472">Membrane</keyword>
<keyword evidence="4 8" id="KW-0813">Transport</keyword>
<evidence type="ECO:0000256" key="5">
    <source>
        <dbReference type="ARBA" id="ARBA00023065"/>
    </source>
</evidence>
<dbReference type="Proteomes" id="UP000187408">
    <property type="component" value="Unassembled WGS sequence"/>
</dbReference>
<comment type="similarity">
    <text evidence="3 8">Belongs to the ATPase epsilon chain family.</text>
</comment>
<dbReference type="EMBL" id="MOEN01000001">
    <property type="protein sequence ID" value="OMH41365.1"/>
    <property type="molecule type" value="Genomic_DNA"/>
</dbReference>
<keyword evidence="7 8" id="KW-0139">CF(1)</keyword>
<evidence type="ECO:0000256" key="4">
    <source>
        <dbReference type="ARBA" id="ARBA00022448"/>
    </source>
</evidence>
<evidence type="ECO:0000256" key="8">
    <source>
        <dbReference type="HAMAP-Rule" id="MF_00530"/>
    </source>
</evidence>
<evidence type="ECO:0000256" key="7">
    <source>
        <dbReference type="ARBA" id="ARBA00023196"/>
    </source>
</evidence>
<dbReference type="RefSeq" id="WP_076712114.1">
    <property type="nucleotide sequence ID" value="NZ_MOEN01000001.1"/>
</dbReference>
<comment type="function">
    <text evidence="1 8">Produces ATP from ADP in the presence of a proton gradient across the membrane.</text>
</comment>
<reference evidence="10 11" key="1">
    <citation type="submission" date="2016-10" db="EMBL/GenBank/DDBJ databases">
        <title>Genome sequence of a sulfur-reducing bacterium Desulfurobacterium indicum K6013.</title>
        <authorList>
            <person name="Cao J."/>
            <person name="Shao Z."/>
            <person name="Alain K."/>
            <person name="Jebbar M."/>
        </authorList>
    </citation>
    <scope>NUCLEOTIDE SEQUENCE [LARGE SCALE GENOMIC DNA]</scope>
    <source>
        <strain evidence="10 11">K6013</strain>
    </source>
</reference>
<dbReference type="GO" id="GO:0046933">
    <property type="term" value="F:proton-transporting ATP synthase activity, rotational mechanism"/>
    <property type="evidence" value="ECO:0007669"/>
    <property type="project" value="UniProtKB-UniRule"/>
</dbReference>
<keyword evidence="5 8" id="KW-0406">Ion transport</keyword>
<dbReference type="InterPro" id="IPR036771">
    <property type="entry name" value="ATPsynth_dsu/esu_N"/>
</dbReference>
<dbReference type="Pfam" id="PF02823">
    <property type="entry name" value="ATP-synt_DE_N"/>
    <property type="match status" value="1"/>
</dbReference>
<comment type="subcellular location">
    <subcellularLocation>
        <location evidence="8">Cell membrane</location>
        <topology evidence="8">Peripheral membrane protein</topology>
    </subcellularLocation>
    <subcellularLocation>
        <location evidence="2">Endomembrane system</location>
        <topology evidence="2">Peripheral membrane protein</topology>
    </subcellularLocation>
</comment>
<accession>A0A1R1MNH5</accession>
<dbReference type="AlphaFoldDB" id="A0A1R1MNH5"/>
<dbReference type="STRING" id="1914305.BLW93_00305"/>
<evidence type="ECO:0000313" key="11">
    <source>
        <dbReference type="Proteomes" id="UP000187408"/>
    </source>
</evidence>
<dbReference type="GO" id="GO:0005524">
    <property type="term" value="F:ATP binding"/>
    <property type="evidence" value="ECO:0007669"/>
    <property type="project" value="UniProtKB-UniRule"/>
</dbReference>
<proteinExistence type="inferred from homology"/>
<evidence type="ECO:0000313" key="10">
    <source>
        <dbReference type="EMBL" id="OMH41365.1"/>
    </source>
</evidence>
<keyword evidence="8" id="KW-0066">ATP synthesis</keyword>
<dbReference type="InterPro" id="IPR020546">
    <property type="entry name" value="ATP_synth_F1_dsu/esu_N"/>
</dbReference>
<evidence type="ECO:0000256" key="6">
    <source>
        <dbReference type="ARBA" id="ARBA00023136"/>
    </source>
</evidence>
<dbReference type="HAMAP" id="MF_00530">
    <property type="entry name" value="ATP_synth_epsil_bac"/>
    <property type="match status" value="1"/>
</dbReference>
<organism evidence="10 11">
    <name type="scientific">Desulfurobacterium indicum</name>
    <dbReference type="NCBI Taxonomy" id="1914305"/>
    <lineage>
        <taxon>Bacteria</taxon>
        <taxon>Pseudomonadati</taxon>
        <taxon>Aquificota</taxon>
        <taxon>Aquificia</taxon>
        <taxon>Desulfurobacteriales</taxon>
        <taxon>Desulfurobacteriaceae</taxon>
        <taxon>Desulfurobacterium</taxon>
    </lineage>
</organism>
<feature type="domain" description="ATP synthase F1 complex delta/epsilon subunit N-terminal" evidence="9">
    <location>
        <begin position="11"/>
        <end position="88"/>
    </location>
</feature>
<dbReference type="GO" id="GO:0045259">
    <property type="term" value="C:proton-transporting ATP synthase complex"/>
    <property type="evidence" value="ECO:0007669"/>
    <property type="project" value="UniProtKB-KW"/>
</dbReference>
<evidence type="ECO:0000256" key="3">
    <source>
        <dbReference type="ARBA" id="ARBA00005712"/>
    </source>
</evidence>
<dbReference type="GO" id="GO:0005886">
    <property type="term" value="C:plasma membrane"/>
    <property type="evidence" value="ECO:0007669"/>
    <property type="project" value="UniProtKB-SubCell"/>
</dbReference>
<gene>
    <name evidence="8" type="primary">atpC</name>
    <name evidence="10" type="ORF">BLW93_00305</name>
</gene>
<dbReference type="GO" id="GO:0012505">
    <property type="term" value="C:endomembrane system"/>
    <property type="evidence" value="ECO:0007669"/>
    <property type="project" value="UniProtKB-SubCell"/>
</dbReference>
<evidence type="ECO:0000259" key="9">
    <source>
        <dbReference type="Pfam" id="PF02823"/>
    </source>
</evidence>
<name>A0A1R1MNH5_9BACT</name>
<dbReference type="InterPro" id="IPR001469">
    <property type="entry name" value="ATP_synth_F1_dsu/esu"/>
</dbReference>
<evidence type="ECO:0000256" key="2">
    <source>
        <dbReference type="ARBA" id="ARBA00004184"/>
    </source>
</evidence>
<dbReference type="OrthoDB" id="9804110at2"/>
<evidence type="ECO:0000256" key="1">
    <source>
        <dbReference type="ARBA" id="ARBA00003543"/>
    </source>
</evidence>
<protein>
    <recommendedName>
        <fullName evidence="8">ATP synthase epsilon chain</fullName>
    </recommendedName>
    <alternativeName>
        <fullName evidence="8">ATP synthase F1 sector epsilon subunit</fullName>
    </alternativeName>
    <alternativeName>
        <fullName evidence="8">F-ATPase epsilon subunit</fullName>
    </alternativeName>
</protein>
<keyword evidence="8" id="KW-0375">Hydrogen ion transport</keyword>
<keyword evidence="11" id="KW-1185">Reference proteome</keyword>
<comment type="subunit">
    <text evidence="8">F-type ATPases have 2 components, CF(1) - the catalytic core - and CF(0) - the membrane proton channel. CF(1) has five subunits: alpha(3), beta(3), gamma(1), delta(1), epsilon(1). CF(0) has three main subunits: a, b and c.</text>
</comment>
<dbReference type="Gene3D" id="2.60.15.10">
    <property type="entry name" value="F0F1 ATP synthase delta/epsilon subunit, N-terminal"/>
    <property type="match status" value="1"/>
</dbReference>
<dbReference type="SUPFAM" id="SSF51344">
    <property type="entry name" value="Epsilon subunit of F1F0-ATP synthase N-terminal domain"/>
    <property type="match status" value="1"/>
</dbReference>
<comment type="caution">
    <text evidence="10">The sequence shown here is derived from an EMBL/GenBank/DDBJ whole genome shotgun (WGS) entry which is preliminary data.</text>
</comment>